<gene>
    <name evidence="1" type="ORF">L5014_27715</name>
</gene>
<proteinExistence type="predicted"/>
<dbReference type="RefSeq" id="WP_238467042.1">
    <property type="nucleotide sequence ID" value="NZ_JAKLJA010000031.1"/>
</dbReference>
<comment type="caution">
    <text evidence="1">The sequence shown here is derived from an EMBL/GenBank/DDBJ whole genome shotgun (WGS) entry which is preliminary data.</text>
</comment>
<evidence type="ECO:0000313" key="2">
    <source>
        <dbReference type="Proteomes" id="UP001139308"/>
    </source>
</evidence>
<organism evidence="1 2">
    <name type="scientific">Paraburkholderia tagetis</name>
    <dbReference type="NCBI Taxonomy" id="2913261"/>
    <lineage>
        <taxon>Bacteria</taxon>
        <taxon>Pseudomonadati</taxon>
        <taxon>Pseudomonadota</taxon>
        <taxon>Betaproteobacteria</taxon>
        <taxon>Burkholderiales</taxon>
        <taxon>Burkholderiaceae</taxon>
        <taxon>Paraburkholderia</taxon>
    </lineage>
</organism>
<dbReference type="AlphaFoldDB" id="A0A9X1RRV9"/>
<keyword evidence="2" id="KW-1185">Reference proteome</keyword>
<reference evidence="1" key="1">
    <citation type="submission" date="2022-01" db="EMBL/GenBank/DDBJ databases">
        <title>Genome sequence and assembly of Parabukholderia sp. RG36.</title>
        <authorList>
            <person name="Chhetri G."/>
        </authorList>
    </citation>
    <scope>NUCLEOTIDE SEQUENCE</scope>
    <source>
        <strain evidence="1">RG36</strain>
    </source>
</reference>
<dbReference type="Proteomes" id="UP001139308">
    <property type="component" value="Unassembled WGS sequence"/>
</dbReference>
<sequence length="72" mass="7458">MGAEVAAEILRPFYDPIVSLAAPATLDMRGGLEAAARRFAEGGTPFSLPNEEAVMTIVGDAMDVESDGGNCD</sequence>
<evidence type="ECO:0000313" key="1">
    <source>
        <dbReference type="EMBL" id="MCG5077086.1"/>
    </source>
</evidence>
<dbReference type="EMBL" id="JAKLJA010000031">
    <property type="protein sequence ID" value="MCG5077086.1"/>
    <property type="molecule type" value="Genomic_DNA"/>
</dbReference>
<name>A0A9X1RRV9_9BURK</name>
<accession>A0A9X1RRV9</accession>
<protein>
    <submittedName>
        <fullName evidence="1">Uncharacterized protein</fullName>
    </submittedName>
</protein>